<evidence type="ECO:0000256" key="2">
    <source>
        <dbReference type="ARBA" id="ARBA00009040"/>
    </source>
</evidence>
<feature type="transmembrane region" description="Helical" evidence="15">
    <location>
        <begin position="1641"/>
        <end position="1663"/>
    </location>
</feature>
<feature type="transmembrane region" description="Helical" evidence="15">
    <location>
        <begin position="1479"/>
        <end position="1502"/>
    </location>
</feature>
<dbReference type="InterPro" id="IPR023175">
    <property type="entry name" value="Vta1/CALS_N_sf"/>
</dbReference>
<evidence type="ECO:0000256" key="10">
    <source>
        <dbReference type="ARBA" id="ARBA00023136"/>
    </source>
</evidence>
<feature type="region of interest" description="Disordered" evidence="14">
    <location>
        <begin position="2023"/>
        <end position="2056"/>
    </location>
</feature>
<keyword evidence="11" id="KW-0961">Cell wall biogenesis/degradation</keyword>
<dbReference type="SMART" id="SM01205">
    <property type="entry name" value="FKS1_dom1"/>
    <property type="match status" value="1"/>
</dbReference>
<feature type="transmembrane region" description="Helical" evidence="15">
    <location>
        <begin position="469"/>
        <end position="485"/>
    </location>
</feature>
<comment type="catalytic activity">
    <reaction evidence="13">
        <text>[(1-&gt;3)-beta-D-glucosyl](n) + UDP-alpha-D-glucose = [(1-&gt;3)-beta-D-glucosyl](n+1) + UDP + H(+)</text>
        <dbReference type="Rhea" id="RHEA:21476"/>
        <dbReference type="Rhea" id="RHEA-COMP:11146"/>
        <dbReference type="Rhea" id="RHEA-COMP:14303"/>
        <dbReference type="ChEBI" id="CHEBI:15378"/>
        <dbReference type="ChEBI" id="CHEBI:37671"/>
        <dbReference type="ChEBI" id="CHEBI:58223"/>
        <dbReference type="ChEBI" id="CHEBI:58885"/>
        <dbReference type="EC" id="2.4.1.34"/>
    </reaction>
</comment>
<feature type="transmembrane region" description="Helical" evidence="15">
    <location>
        <begin position="1852"/>
        <end position="1874"/>
    </location>
</feature>
<evidence type="ECO:0000256" key="1">
    <source>
        <dbReference type="ARBA" id="ARBA00004651"/>
    </source>
</evidence>
<dbReference type="EMBL" id="BQNB010014972">
    <property type="protein sequence ID" value="GJT34524.1"/>
    <property type="molecule type" value="Genomic_DNA"/>
</dbReference>
<comment type="caution">
    <text evidence="17">The sequence shown here is derived from an EMBL/GenBank/DDBJ whole genome shotgun (WGS) entry which is preliminary data.</text>
</comment>
<reference evidence="17" key="2">
    <citation type="submission" date="2022-01" db="EMBL/GenBank/DDBJ databases">
        <authorList>
            <person name="Yamashiro T."/>
            <person name="Shiraishi A."/>
            <person name="Satake H."/>
            <person name="Nakayama K."/>
        </authorList>
    </citation>
    <scope>NUCLEOTIDE SEQUENCE</scope>
</reference>
<evidence type="ECO:0000256" key="13">
    <source>
        <dbReference type="ARBA" id="ARBA00047777"/>
    </source>
</evidence>
<proteinExistence type="inferred from homology"/>
<dbReference type="PANTHER" id="PTHR12741">
    <property type="entry name" value="LYST-INTERACTING PROTEIN LIP5 DOPAMINE RESPONSIVE PROTEIN DRG-1"/>
    <property type="match status" value="1"/>
</dbReference>
<name>A0ABQ5DCF5_9ASTR</name>
<keyword evidence="18" id="KW-1185">Reference proteome</keyword>
<dbReference type="Pfam" id="PF25968">
    <property type="entry name" value="CALS1"/>
    <property type="match status" value="1"/>
</dbReference>
<feature type="transmembrane region" description="Helical" evidence="15">
    <location>
        <begin position="1747"/>
        <end position="1767"/>
    </location>
</feature>
<keyword evidence="8" id="KW-0133">Cell shape</keyword>
<keyword evidence="7 15" id="KW-0812">Transmembrane</keyword>
<keyword evidence="10 15" id="KW-0472">Membrane</keyword>
<dbReference type="PANTHER" id="PTHR12741:SF106">
    <property type="entry name" value="CALLOSE SYNTHASE 5"/>
    <property type="match status" value="1"/>
</dbReference>
<reference evidence="17" key="1">
    <citation type="journal article" date="2022" name="Int. J. Mol. Sci.">
        <title>Draft Genome of Tanacetum Coccineum: Genomic Comparison of Closely Related Tanacetum-Family Plants.</title>
        <authorList>
            <person name="Yamashiro T."/>
            <person name="Shiraishi A."/>
            <person name="Nakayama K."/>
            <person name="Satake H."/>
        </authorList>
    </citation>
    <scope>NUCLEOTIDE SEQUENCE</scope>
</reference>
<feature type="compositionally biased region" description="Low complexity" evidence="14">
    <location>
        <begin position="2047"/>
        <end position="2056"/>
    </location>
</feature>
<dbReference type="Pfam" id="PF04652">
    <property type="entry name" value="Vta1"/>
    <property type="match status" value="1"/>
</dbReference>
<accession>A0ABQ5DCF5</accession>
<dbReference type="InterPro" id="IPR003440">
    <property type="entry name" value="Glyco_trans_48_dom"/>
</dbReference>
<dbReference type="Proteomes" id="UP001151760">
    <property type="component" value="Unassembled WGS sequence"/>
</dbReference>
<evidence type="ECO:0000256" key="5">
    <source>
        <dbReference type="ARBA" id="ARBA00022676"/>
    </source>
</evidence>
<evidence type="ECO:0000256" key="12">
    <source>
        <dbReference type="ARBA" id="ARBA00032165"/>
    </source>
</evidence>
<evidence type="ECO:0000313" key="17">
    <source>
        <dbReference type="EMBL" id="GJT34524.1"/>
    </source>
</evidence>
<evidence type="ECO:0000256" key="15">
    <source>
        <dbReference type="SAM" id="Phobius"/>
    </source>
</evidence>
<evidence type="ECO:0000256" key="14">
    <source>
        <dbReference type="SAM" id="MobiDB-lite"/>
    </source>
</evidence>
<dbReference type="Pfam" id="PF14288">
    <property type="entry name" value="FKS1_dom1"/>
    <property type="match status" value="1"/>
</dbReference>
<evidence type="ECO:0000256" key="8">
    <source>
        <dbReference type="ARBA" id="ARBA00022960"/>
    </source>
</evidence>
<feature type="transmembrane region" description="Helical" evidence="15">
    <location>
        <begin position="327"/>
        <end position="345"/>
    </location>
</feature>
<feature type="transmembrane region" description="Helical" evidence="15">
    <location>
        <begin position="587"/>
        <end position="608"/>
    </location>
</feature>
<evidence type="ECO:0000256" key="3">
    <source>
        <dbReference type="ARBA" id="ARBA00012589"/>
    </source>
</evidence>
<dbReference type="EC" id="2.4.1.34" evidence="3"/>
<feature type="transmembrane region" description="Helical" evidence="15">
    <location>
        <begin position="1787"/>
        <end position="1806"/>
    </location>
</feature>
<keyword evidence="6" id="KW-0808">Transferase</keyword>
<feature type="domain" description="1,3-beta-glucan synthase component FKS1-like" evidence="16">
    <location>
        <begin position="324"/>
        <end position="426"/>
    </location>
</feature>
<comment type="subcellular location">
    <subcellularLocation>
        <location evidence="1">Cell membrane</location>
        <topology evidence="1">Multi-pass membrane protein</topology>
    </subcellularLocation>
</comment>
<feature type="compositionally biased region" description="Polar residues" evidence="14">
    <location>
        <begin position="2026"/>
        <end position="2041"/>
    </location>
</feature>
<organism evidence="17 18">
    <name type="scientific">Tanacetum coccineum</name>
    <dbReference type="NCBI Taxonomy" id="301880"/>
    <lineage>
        <taxon>Eukaryota</taxon>
        <taxon>Viridiplantae</taxon>
        <taxon>Streptophyta</taxon>
        <taxon>Embryophyta</taxon>
        <taxon>Tracheophyta</taxon>
        <taxon>Spermatophyta</taxon>
        <taxon>Magnoliopsida</taxon>
        <taxon>eudicotyledons</taxon>
        <taxon>Gunneridae</taxon>
        <taxon>Pentapetalae</taxon>
        <taxon>asterids</taxon>
        <taxon>campanulids</taxon>
        <taxon>Asterales</taxon>
        <taxon>Asteraceae</taxon>
        <taxon>Asteroideae</taxon>
        <taxon>Anthemideae</taxon>
        <taxon>Anthemidinae</taxon>
        <taxon>Tanacetum</taxon>
    </lineage>
</organism>
<sequence length="2215" mass="252883">MASQSTPSTDSPTLNKLATRSAATTTFTSEVFDTEVVPASLQQIAPILRVANEIQHDRPRVAYLCRLYAFEKAHKLDQSSSGRGVRQFKTALLQRLEQENESSLAARIKKSDAREIESFYKQYYEKYVMALDQGDKADRAQLGKAYQVAGVLFDVLCSVNKSEKAEEVPADIIESAKDIEAKQVIYAPYNILPLDSAGESQCIMQFDEIKAAVAALRNTDGLNWPTSVDPQRQKSGELDLLDWLKGTFGFQASNNVRNQREHLILQLAHPQARLMPKPDPADKANDRAVDIVMTKLFKNYKTWCKYIGKKHSVRLPKAKHEVQQRKLLYMGLYLLIWGEAANMAFELYGMLTGNVSIVTGENVKPSYGGEEEAFLRKVISPIYKVIDQETKRSRNGKAPHSEWCNYDDLNEYFWSPDCLSLGWPMRDDGEFFKSTQGRLTPRQETVSMRKSYFVETRSFWHNFRSFDRLWTFLILVLQVLFIIAWDDTSVLEIFDKHVLYKISSIFITAAVLRFVQSILDLVLNFPGYRRYRFTELLRMFLKIIGSIFWCIVLPLFYAQQADPDALLFGELKNYISFLDKLKGIPPLYLMAVALYLLPNLLAAVLFIFPMLRRWIESSDWLIIRFFLWWSHPRIYVGRGMHESQFALIKYTLFWVVLLCSKFSFSYFIQIKPLVEPTKDIMKIKQVQYAWHEFFPQAKNNYGAVAALWAPVILVYFMDTQIWYAIFSTICGGIIGAFDRLGEIRTLLMLRSRFQSIPGAFNANLVPTDKVKKKGFSLSKHFVKVTPNKRTEAAKFAQLWNELKLNLAVCYYRELDLMLVPYSSDPSLRVVQWPPFLLASKIPVALDMAAHFQYKDADLWKRICADEYMKCAVIECYETFKRVLNTVVVGQTELRIIGTIFKEVESSISRGSFLTNFRMSSIPTLCNKFIKLVEMLKNADESKHNTVVLLLQDMLEVVTRDMMVNEIRELAEHGHDSGIQLFEKAGDSKPSISFPPPVSSQWEEQIKRLYLLLTVKESAMDVPRNLEARRRIMFFTNSLFMDMPRAPRVRKMLSFSVMTPYYSEETVYAKSDLDMENEDGISIKFYLRKIFPDEWENFMERINCKEESEILNSEENILQLRHWVSLRGQTLCRTIRGMMYYRRALKLQAFLDLANEQGKNKYSEMLEGYKAVNVPRAEDKKSQSSLYAQLEAIADMKFTYVATCQNYGNQKRTGDRRATDILNLMVNHPSLRVAYIDEVEERVGGKSQKVFYSVLVKAVDNLDQEIYRIRLPGSAKIGEGKPENQNHAIIFTRGEALQTIDMNQDNYLEEAFKMRNLLEEFNEDHGVRPPTILGVREHIFTGSVSSLAWFMSNQETSFVTIGQRVLARPLKVRFHYGHPDVFDRIFHITRGGISKASKGINLSEDIFAGFNSTLRRGNVTHHEYIQVGKGRDVGLNQISLFEAKVACGNGEQTLSRDLYRLGHRFDFFRMLSCFYTTTGFYVSSMMVVLTVYAFLYGRLYLALSGLEKAIMKSATSRGDRALKAAMASQSVVQLGLLMALPMIMEIGLERGFRTAFGDLIIMNLQLSAVFFTFSLGTKLHYFGRTILHGGAKYRATGRGFVVKHEKFAENYRMYSRSHFTKGMELMILLVAYQAYGSSDGRVYFFLTMSMWFLVCSWLFAPFLFNPSGFEWQKIVEDWDDWSRWISNRGGIGVPAAKSWESWWDEEQEHLKSTGFIGRLMEVILSLRFFIYQYGIVYHLKVVQNDKSILVYALSWFVIVIVIAILKIVSMGRKKFSADFQLMFRLLKLFLFVGFIIALVVMFQFLGLTIGDCFASLLAFFPTGWAILQIAQACRPVVKGLGMWGSVKALGRGYEYLMGVMIFTPVAILAWFPMVYDFQTRLLFNQAFSRGLQIQRILAGGSKNNCVLATYIVIMSVHGDSDTDDVTDPVTLISKLDVSNPLHLHSNDFAVLTKEKNKIGFIDGSCKKSITDLVLAKQWDRVTAVVLGWILNSISEELSSILSRETLPDVKVAYAIISSEESHRMASGSVSGPSQRAQTSAFLSNGPARNNFQRNQNSNSNNFRPNYVVCENCGYNGHTIDRCFKIIGYPADFGKKKGGQNGKGKNVTYNSVGSTFGSTSSTGFTDEQLATLLSLIKDNTGSEKKCASQYGSEKELDNIYDISHLNIKVAHPNGTNAIISKIRNLRLPNGLVLFDVLVIPEYCVTLVSVHKLAKEFL</sequence>
<feature type="transmembrane region" description="Helical" evidence="15">
    <location>
        <begin position="647"/>
        <end position="668"/>
    </location>
</feature>
<evidence type="ECO:0000256" key="9">
    <source>
        <dbReference type="ARBA" id="ARBA00022989"/>
    </source>
</evidence>
<gene>
    <name evidence="17" type="ORF">Tco_0924943</name>
</gene>
<keyword evidence="9 15" id="KW-1133">Transmembrane helix</keyword>
<feature type="transmembrane region" description="Helical" evidence="15">
    <location>
        <begin position="700"/>
        <end position="716"/>
    </location>
</feature>
<evidence type="ECO:0000259" key="16">
    <source>
        <dbReference type="SMART" id="SM01205"/>
    </source>
</evidence>
<comment type="similarity">
    <text evidence="2">Belongs to the glycosyltransferase 48 family.</text>
</comment>
<dbReference type="Pfam" id="PF02364">
    <property type="entry name" value="Glucan_synthase"/>
    <property type="match status" value="2"/>
</dbReference>
<dbReference type="InterPro" id="IPR026899">
    <property type="entry name" value="FKS1-like_dom1"/>
</dbReference>
<protein>
    <recommendedName>
        <fullName evidence="12">1,3-beta-glucan synthase</fullName>
        <ecNumber evidence="3">2.4.1.34</ecNumber>
    </recommendedName>
    <alternativeName>
        <fullName evidence="12">1,3-beta-glucan synthase</fullName>
    </alternativeName>
</protein>
<feature type="transmembrane region" description="Helical" evidence="15">
    <location>
        <begin position="721"/>
        <end position="737"/>
    </location>
</feature>
<dbReference type="Gene3D" id="1.25.40.270">
    <property type="entry name" value="Vacuolar protein sorting-associated protein vta1"/>
    <property type="match status" value="1"/>
</dbReference>
<keyword evidence="4" id="KW-1003">Cell membrane</keyword>
<evidence type="ECO:0000256" key="7">
    <source>
        <dbReference type="ARBA" id="ARBA00022692"/>
    </source>
</evidence>
<evidence type="ECO:0000256" key="6">
    <source>
        <dbReference type="ARBA" id="ARBA00022679"/>
    </source>
</evidence>
<evidence type="ECO:0000313" key="18">
    <source>
        <dbReference type="Proteomes" id="UP001151760"/>
    </source>
</evidence>
<evidence type="ECO:0000256" key="11">
    <source>
        <dbReference type="ARBA" id="ARBA00023316"/>
    </source>
</evidence>
<evidence type="ECO:0000256" key="4">
    <source>
        <dbReference type="ARBA" id="ARBA00022475"/>
    </source>
</evidence>
<feature type="transmembrane region" description="Helical" evidence="15">
    <location>
        <begin position="1812"/>
        <end position="1832"/>
    </location>
</feature>
<keyword evidence="5" id="KW-0328">Glycosyltransferase</keyword>
<feature type="transmembrane region" description="Helical" evidence="15">
    <location>
        <begin position="1554"/>
        <end position="1574"/>
    </location>
</feature>
<feature type="transmembrane region" description="Helical" evidence="15">
    <location>
        <begin position="536"/>
        <end position="557"/>
    </location>
</feature>
<dbReference type="InterPro" id="IPR039431">
    <property type="entry name" value="Vta1/CALS_N"/>
</dbReference>
<feature type="transmembrane region" description="Helical" evidence="15">
    <location>
        <begin position="1523"/>
        <end position="1542"/>
    </location>
</feature>
<dbReference type="InterPro" id="IPR058851">
    <property type="entry name" value="CALS1_helical"/>
</dbReference>